<dbReference type="CDD" id="cd10150">
    <property type="entry name" value="CobN_like"/>
    <property type="match status" value="1"/>
</dbReference>
<dbReference type="AlphaFoldDB" id="A0A7Y6UMD5"/>
<feature type="domain" description="CobN/magnesium chelatase" evidence="2">
    <location>
        <begin position="138"/>
        <end position="1237"/>
    </location>
</feature>
<evidence type="ECO:0000259" key="2">
    <source>
        <dbReference type="Pfam" id="PF02514"/>
    </source>
</evidence>
<accession>A0A7Y6UMD5</accession>
<keyword evidence="4" id="KW-1185">Reference proteome</keyword>
<dbReference type="NCBIfam" id="TIGR02257">
    <property type="entry name" value="cobalto_cobN"/>
    <property type="match status" value="1"/>
</dbReference>
<dbReference type="GO" id="GO:0009236">
    <property type="term" value="P:cobalamin biosynthetic process"/>
    <property type="evidence" value="ECO:0007669"/>
    <property type="project" value="UniProtKB-UniRule"/>
</dbReference>
<gene>
    <name evidence="3" type="primary">cobN</name>
    <name evidence="3" type="ORF">HT585_08360</name>
</gene>
<dbReference type="InterPro" id="IPR011953">
    <property type="entry name" value="Cobalto_CobN"/>
</dbReference>
<evidence type="ECO:0000313" key="4">
    <source>
        <dbReference type="Proteomes" id="UP000520198"/>
    </source>
</evidence>
<dbReference type="EC" id="6.6.1.2" evidence="1"/>
<comment type="caution">
    <text evidence="3">The sequence shown here is derived from an EMBL/GenBank/DDBJ whole genome shotgun (WGS) entry which is preliminary data.</text>
</comment>
<dbReference type="InterPro" id="IPR003672">
    <property type="entry name" value="CobN/Mg_chltase"/>
</dbReference>
<evidence type="ECO:0000313" key="3">
    <source>
        <dbReference type="EMBL" id="NVD38864.1"/>
    </source>
</evidence>
<dbReference type="PANTHER" id="PTHR44119">
    <property type="entry name" value="MAGNESIUM-CHELATASE SUBUNIT CHLH, CHLOROPLASTIC"/>
    <property type="match status" value="1"/>
</dbReference>
<protein>
    <recommendedName>
        <fullName evidence="1">Cobaltochelatase subunit CobN</fullName>
        <ecNumber evidence="1">6.6.1.2</ecNumber>
    </recommendedName>
</protein>
<sequence length="1258" mass="136803">MHLLLAQKGTIADGNEAIDLGQTPADMLFLSAADTELSSIAAAHGRREGGTSLRIASLMNLMHPMSVDTYVERTARHAKLIVVRPLGGASYFRYVLEALHAAAVTHRFQIAVLPGDDKPDPGLETFSTVEADDRQRLWAYFTEGGADNAGLFLDYAEALISGVEKPQPAKPLLKAGIWWPGAGVIGVSEWQSRVQQRMVTGEGFEPPTVGICFYRALVQSGETRPVEALIEALAAEGMRVLPLFVSSLKDAVSVGTLQSIFAEAAPDVVMNATGFAVSSPGADRQPTVLESTGAPVLQVIFSGSSRAQWQASPQGLMARDLAMNVALPEVDGRILARAVSFKAASIYDPKVEANIVGHEPLADRVRFAARLAVNWAKLRRARPAERRIAIIMANYPNRDGRLGNGVGLDTPAGTVEVLRAMASEGYPVAELPEDGDALIRYLMAGPTNAASRDREIREVISLRDYKAFFDSLPKQIQDEVSGRWGAPETDPFFLDGAFALPLARFGEVVVGIQPARGYNIDPKESYHSPDLVPPHGYLAFYAFLRNQFGAQAIVHMGKHGNLEWLPGKALALSETCYPEAIFGPLPHVYPFIVNDPGEGTQAKRRTSAVIIDHLTPPLTRAESYGPLKDLEALVDEYYDAAGGDPRRLRLLSRQILDLVRDIGLDHDAGIDKGDSDDKALEKLDAYLCDLKEMQIRDGLHIFGVAPEGRLLTDLTVALARVPRGLGEGSDQSLQRAIAADAGLGFDPLDCVMSDAWAGLRPEVLAEISDAPWRTAGDTVERIELLAAAFVSGETHVPEDWSATRAVLGEIEARLKPSIVNSGAAEMAGFLTGLDGRFVAPGPSGAPTRGRPDVLPTGRNFYSVDSRSVPTPAAYELGKKSAELLIRRYLQDHGEWPSSFGLTAWGTANMRTGGDDIAQALALIGTKPTWDMISRRVMGYEIVPLAVLGRPRVDVTLRISGFFRDAFPEQIALFDKAIRAVGALEEDDADNMIAARMRAETLRLEASGVEPAEAARRASYRVFGAKPGAYGAGLQALIDEKGWDRKADLADAYLTWGAYAYGAGEEGKAERDLFEERLRTIEAVVQNQDNREHDLLDSDDYYQFEGGMSLAAEHVSGARPAIYHNDHSRPEKPVIRSLEEEIGRVVRARVVNPKWIDGVMRHGYKGAFEIAATVDYMFAFAATTGAVRDHHFEAAYQAFIVDERVASFLSDKNPAALAELSERLLEAIDRNLWTPRSNSARFELSGRTTAAVRLRAGNE</sequence>
<dbReference type="PANTHER" id="PTHR44119:SF4">
    <property type="entry name" value="AEROBIC COBALTOCHELATASE SUBUNIT COBN"/>
    <property type="match status" value="1"/>
</dbReference>
<keyword evidence="3" id="KW-0436">Ligase</keyword>
<organism evidence="3 4">
    <name type="scientific">Ensifer oleiphilus</name>
    <dbReference type="NCBI Taxonomy" id="2742698"/>
    <lineage>
        <taxon>Bacteria</taxon>
        <taxon>Pseudomonadati</taxon>
        <taxon>Pseudomonadota</taxon>
        <taxon>Alphaproteobacteria</taxon>
        <taxon>Hyphomicrobiales</taxon>
        <taxon>Rhizobiaceae</taxon>
        <taxon>Sinorhizobium/Ensifer group</taxon>
        <taxon>Ensifer</taxon>
    </lineage>
</organism>
<dbReference type="RefSeq" id="WP_176352483.1">
    <property type="nucleotide sequence ID" value="NZ_JABWDU010000002.1"/>
</dbReference>
<dbReference type="Proteomes" id="UP000520198">
    <property type="component" value="Unassembled WGS sequence"/>
</dbReference>
<dbReference type="Pfam" id="PF02514">
    <property type="entry name" value="CobN-Mg_chel"/>
    <property type="match status" value="1"/>
</dbReference>
<name>A0A7Y6UMD5_9HYPH</name>
<reference evidence="3 4" key="1">
    <citation type="submission" date="2020-06" db="EMBL/GenBank/DDBJ databases">
        <authorList>
            <person name="Grouzdev D.S."/>
        </authorList>
    </citation>
    <scope>NUCLEOTIDE SEQUENCE [LARGE SCALE GENOMIC DNA]</scope>
    <source>
        <strain evidence="3 4">HO-A22</strain>
    </source>
</reference>
<proteinExistence type="predicted"/>
<evidence type="ECO:0000256" key="1">
    <source>
        <dbReference type="NCBIfam" id="TIGR02257"/>
    </source>
</evidence>
<dbReference type="EMBL" id="JABWDU010000002">
    <property type="protein sequence ID" value="NVD38864.1"/>
    <property type="molecule type" value="Genomic_DNA"/>
</dbReference>
<dbReference type="GO" id="GO:0051116">
    <property type="term" value="F:cobaltochelatase activity"/>
    <property type="evidence" value="ECO:0007669"/>
    <property type="project" value="UniProtKB-UniRule"/>
</dbReference>